<dbReference type="InterPro" id="IPR014301">
    <property type="entry name" value="TMAO_TorT"/>
</dbReference>
<dbReference type="GO" id="GO:0030313">
    <property type="term" value="C:cell envelope"/>
    <property type="evidence" value="ECO:0007669"/>
    <property type="project" value="UniProtKB-SubCell"/>
</dbReference>
<feature type="domain" description="Periplasmic binding protein/LacI sugar binding" evidence="4">
    <location>
        <begin position="54"/>
        <end position="306"/>
    </location>
</feature>
<dbReference type="NCBIfam" id="TIGR02955">
    <property type="entry name" value="TMAO_TorT"/>
    <property type="match status" value="1"/>
</dbReference>
<dbReference type="PANTHER" id="PTHR46847:SF1">
    <property type="entry name" value="D-ALLOSE-BINDING PERIPLASMIC PROTEIN-RELATED"/>
    <property type="match status" value="1"/>
</dbReference>
<comment type="subcellular location">
    <subcellularLocation>
        <location evidence="1">Cell envelope</location>
    </subcellularLocation>
</comment>
<organism evidence="5 6">
    <name type="scientific">Pragia fontium DSM 5563 = ATCC 49100</name>
    <dbReference type="NCBI Taxonomy" id="1122977"/>
    <lineage>
        <taxon>Bacteria</taxon>
        <taxon>Pseudomonadati</taxon>
        <taxon>Pseudomonadota</taxon>
        <taxon>Gammaproteobacteria</taxon>
        <taxon>Enterobacterales</taxon>
        <taxon>Budviciaceae</taxon>
        <taxon>Pragia</taxon>
    </lineage>
</organism>
<evidence type="ECO:0000259" key="4">
    <source>
        <dbReference type="Pfam" id="PF00532"/>
    </source>
</evidence>
<dbReference type="EMBL" id="FOLW01000003">
    <property type="protein sequence ID" value="SFC65524.1"/>
    <property type="molecule type" value="Genomic_DNA"/>
</dbReference>
<comment type="caution">
    <text evidence="5">The sequence shown here is derived from an EMBL/GenBank/DDBJ whole genome shotgun (WGS) entry which is preliminary data.</text>
</comment>
<evidence type="ECO:0000256" key="2">
    <source>
        <dbReference type="ARBA" id="ARBA00007639"/>
    </source>
</evidence>
<dbReference type="RefSeq" id="WP_169052210.1">
    <property type="nucleotide sequence ID" value="NZ_FOLW01000003.1"/>
</dbReference>
<dbReference type="InterPro" id="IPR001761">
    <property type="entry name" value="Peripla_BP/Lac1_sug-bd_dom"/>
</dbReference>
<proteinExistence type="inferred from homology"/>
<evidence type="ECO:0000313" key="5">
    <source>
        <dbReference type="EMBL" id="SFC65524.1"/>
    </source>
</evidence>
<gene>
    <name evidence="5" type="ORF">SAMN02745723_103224</name>
</gene>
<evidence type="ECO:0000256" key="3">
    <source>
        <dbReference type="ARBA" id="ARBA00022729"/>
    </source>
</evidence>
<dbReference type="PANTHER" id="PTHR46847">
    <property type="entry name" value="D-ALLOSE-BINDING PERIPLASMIC PROTEIN-RELATED"/>
    <property type="match status" value="1"/>
</dbReference>
<evidence type="ECO:0000256" key="1">
    <source>
        <dbReference type="ARBA" id="ARBA00004196"/>
    </source>
</evidence>
<dbReference type="InterPro" id="IPR028082">
    <property type="entry name" value="Peripla_BP_I"/>
</dbReference>
<dbReference type="AlphaFoldDB" id="A0AAJ4W9Y5"/>
<accession>A0AAJ4W9Y5</accession>
<dbReference type="Proteomes" id="UP000226420">
    <property type="component" value="Unassembled WGS sequence"/>
</dbReference>
<dbReference type="CDD" id="cd06306">
    <property type="entry name" value="PBP1_TorT-like"/>
    <property type="match status" value="1"/>
</dbReference>
<reference evidence="5 6" key="1">
    <citation type="submission" date="2016-10" db="EMBL/GenBank/DDBJ databases">
        <authorList>
            <person name="Varghese N."/>
            <person name="Submissions S."/>
        </authorList>
    </citation>
    <scope>NUCLEOTIDE SEQUENCE [LARGE SCALE GENOMIC DNA]</scope>
    <source>
        <strain evidence="5 6">DSM 5563</strain>
    </source>
</reference>
<dbReference type="Pfam" id="PF00532">
    <property type="entry name" value="Peripla_BP_1"/>
    <property type="match status" value="1"/>
</dbReference>
<evidence type="ECO:0000313" key="6">
    <source>
        <dbReference type="Proteomes" id="UP000226420"/>
    </source>
</evidence>
<dbReference type="Gene3D" id="3.40.50.2300">
    <property type="match status" value="2"/>
</dbReference>
<name>A0AAJ4W9Y5_9GAMM</name>
<dbReference type="NCBIfam" id="NF008185">
    <property type="entry name" value="PRK10936.1"/>
    <property type="match status" value="1"/>
</dbReference>
<sequence>MMRNLIRLLGITLLFTVCYANSFSNRINVWSPPFSYSTPPEEQSYRSVTAKQAWRLCALYPHLKDSYWLSVNYGMVEQARLSNIELQVFDAGGYYSLATQLEQIQQCRNWGADAILLGAISFDRINPQLTALAGNIPVLGLINETIPQGISARVGVPWREMGINVGQFLAQRSQHHPLKVLLLPGPQNRGGTDLVEQGFYKEIAGHPIEVVDIAWGDNDHEAQRNLLQQMLEQHPDINLIAGSAVAIEAAIPELQLHKLADNVDLVSFYLSHEVYRGLKRHRVLMANSDQMVLQGRLSVDQAIRLLQKEPLLQDIGPKILTLTPENLADFDIHSSLSPGEFRPEYEVHSTSATNK</sequence>
<keyword evidence="3" id="KW-0732">Signal</keyword>
<protein>
    <submittedName>
        <fullName evidence="5">Protein TorT</fullName>
    </submittedName>
</protein>
<dbReference type="SUPFAM" id="SSF53822">
    <property type="entry name" value="Periplasmic binding protein-like I"/>
    <property type="match status" value="1"/>
</dbReference>
<comment type="similarity">
    <text evidence="2">Belongs to the bacterial solute-binding protein 2 family.</text>
</comment>